<evidence type="ECO:0000313" key="2">
    <source>
        <dbReference type="Proteomes" id="UP001221208"/>
    </source>
</evidence>
<comment type="caution">
    <text evidence="1">The sequence shown here is derived from an EMBL/GenBank/DDBJ whole genome shotgun (WGS) entry which is preliminary data.</text>
</comment>
<accession>A0ABT5JWD1</accession>
<gene>
    <name evidence="1" type="ORF">OIK44_04950</name>
</gene>
<dbReference type="SUPFAM" id="SSF53790">
    <property type="entry name" value="Tetrapyrrole methylase"/>
    <property type="match status" value="1"/>
</dbReference>
<dbReference type="Proteomes" id="UP001221208">
    <property type="component" value="Unassembled WGS sequence"/>
</dbReference>
<keyword evidence="2" id="KW-1185">Reference proteome</keyword>
<proteinExistence type="predicted"/>
<protein>
    <submittedName>
        <fullName evidence="1">Uncharacterized protein</fullName>
    </submittedName>
</protein>
<organism evidence="1 2">
    <name type="scientific">Janthinobacterium fluminis</name>
    <dbReference type="NCBI Taxonomy" id="2987524"/>
    <lineage>
        <taxon>Bacteria</taxon>
        <taxon>Pseudomonadati</taxon>
        <taxon>Pseudomonadota</taxon>
        <taxon>Betaproteobacteria</taxon>
        <taxon>Burkholderiales</taxon>
        <taxon>Oxalobacteraceae</taxon>
        <taxon>Janthinobacterium</taxon>
    </lineage>
</organism>
<dbReference type="EMBL" id="JAQQXR010000001">
    <property type="protein sequence ID" value="MDC8756934.1"/>
    <property type="molecule type" value="Genomic_DNA"/>
</dbReference>
<sequence length="215" mass="23448">MGLGSGQVTLAGRRALERCCWLGHYGLPLEVRADFLQQWPNAVDLDARLDTGNGHGFVARLGEALRNAALRHGRVGLAVAGHPVAANPATVWLRPHLESQGIAVGIHGAPSALDHFMAATGIDLLAHQISLVDARLWLAGDDDRAGWALAIWSVAYLPDGQRPLLIERLHRRFVAGHPLNLFRMVGDQPRIEQFALEQATAWLARVDAETTLFVF</sequence>
<dbReference type="RefSeq" id="WP_273669590.1">
    <property type="nucleotide sequence ID" value="NZ_JAQQXR010000001.1"/>
</dbReference>
<evidence type="ECO:0000313" key="1">
    <source>
        <dbReference type="EMBL" id="MDC8756934.1"/>
    </source>
</evidence>
<name>A0ABT5JWD1_9BURK</name>
<dbReference type="InterPro" id="IPR035996">
    <property type="entry name" value="4pyrrol_Methylase_sf"/>
</dbReference>
<reference evidence="1 2" key="1">
    <citation type="submission" date="2022-10" db="EMBL/GenBank/DDBJ databases">
        <title>Janthinobacterium sp. hw3 Genome sequencing.</title>
        <authorList>
            <person name="Park S."/>
        </authorList>
    </citation>
    <scope>NUCLEOTIDE SEQUENCE [LARGE SCALE GENOMIC DNA]</scope>
    <source>
        <strain evidence="2">hw3</strain>
    </source>
</reference>